<name>D3RZJ4_FERPA</name>
<evidence type="ECO:0000259" key="1">
    <source>
        <dbReference type="Pfam" id="PF00483"/>
    </source>
</evidence>
<dbReference type="EMBL" id="CP001899">
    <property type="protein sequence ID" value="ADC65907.1"/>
    <property type="molecule type" value="Genomic_DNA"/>
</dbReference>
<dbReference type="PANTHER" id="PTHR42883:SF2">
    <property type="entry name" value="THYMIDYLYLTRANSFERASE"/>
    <property type="match status" value="1"/>
</dbReference>
<dbReference type="Gene3D" id="3.90.550.10">
    <property type="entry name" value="Spore Coat Polysaccharide Biosynthesis Protein SpsA, Chain A"/>
    <property type="match status" value="1"/>
</dbReference>
<dbReference type="PANTHER" id="PTHR42883">
    <property type="entry name" value="GLUCOSE-1-PHOSPHATE THYMIDYLTRANSFERASE"/>
    <property type="match status" value="1"/>
</dbReference>
<dbReference type="GeneID" id="8779291"/>
<dbReference type="Proteomes" id="UP000002613">
    <property type="component" value="Chromosome"/>
</dbReference>
<feature type="domain" description="Nucleotidyl transferase" evidence="1">
    <location>
        <begin position="2"/>
        <end position="234"/>
    </location>
</feature>
<proteinExistence type="predicted"/>
<dbReference type="InterPro" id="IPR029044">
    <property type="entry name" value="Nucleotide-diphossugar_trans"/>
</dbReference>
<evidence type="ECO:0000313" key="2">
    <source>
        <dbReference type="EMBL" id="ADC65907.1"/>
    </source>
</evidence>
<keyword evidence="2" id="KW-0808">Transferase</keyword>
<dbReference type="InterPro" id="IPR005835">
    <property type="entry name" value="NTP_transferase_dom"/>
</dbReference>
<dbReference type="GO" id="GO:0016740">
    <property type="term" value="F:transferase activity"/>
    <property type="evidence" value="ECO:0007669"/>
    <property type="project" value="UniProtKB-KW"/>
</dbReference>
<accession>D3RZJ4</accession>
<dbReference type="KEGG" id="fpl:Ferp_1764"/>
<evidence type="ECO:0000313" key="3">
    <source>
        <dbReference type="Proteomes" id="UP000002613"/>
    </source>
</evidence>
<keyword evidence="3" id="KW-1185">Reference proteome</keyword>
<dbReference type="CDD" id="cd04181">
    <property type="entry name" value="NTP_transferase"/>
    <property type="match status" value="1"/>
</dbReference>
<dbReference type="AlphaFoldDB" id="D3RZJ4"/>
<dbReference type="SUPFAM" id="SSF53448">
    <property type="entry name" value="Nucleotide-diphospho-sugar transferases"/>
    <property type="match status" value="1"/>
</dbReference>
<dbReference type="HOGENOM" id="CLU_029499_4_0_2"/>
<protein>
    <submittedName>
        <fullName evidence="2">Nucleotidyl transferase</fullName>
    </submittedName>
</protein>
<dbReference type="PaxDb" id="589924-Ferp_1764"/>
<dbReference type="Gene3D" id="2.160.10.10">
    <property type="entry name" value="Hexapeptide repeat proteins"/>
    <property type="match status" value="1"/>
</dbReference>
<dbReference type="Pfam" id="PF00483">
    <property type="entry name" value="NTP_transferase"/>
    <property type="match status" value="1"/>
</dbReference>
<dbReference type="OrthoDB" id="15372at2157"/>
<reference evidence="2 3" key="2">
    <citation type="journal article" date="2011" name="Stand. Genomic Sci.">
        <title>Complete genome sequence of Ferroglobus placidus AEDII12DO.</title>
        <authorList>
            <person name="Anderson I."/>
            <person name="Risso C."/>
            <person name="Holmes D."/>
            <person name="Lucas S."/>
            <person name="Copeland A."/>
            <person name="Lapidus A."/>
            <person name="Cheng J.F."/>
            <person name="Bruce D."/>
            <person name="Goodwin L."/>
            <person name="Pitluck S."/>
            <person name="Saunders E."/>
            <person name="Brettin T."/>
            <person name="Detter J.C."/>
            <person name="Han C."/>
            <person name="Tapia R."/>
            <person name="Larimer F."/>
            <person name="Land M."/>
            <person name="Hauser L."/>
            <person name="Woyke T."/>
            <person name="Lovley D."/>
            <person name="Kyrpides N."/>
            <person name="Ivanova N."/>
        </authorList>
    </citation>
    <scope>NUCLEOTIDE SEQUENCE [LARGE SCALE GENOMIC DNA]</scope>
    <source>
        <strain evidence="3">DSM 10642 / AEDII12DO</strain>
    </source>
</reference>
<dbReference type="RefSeq" id="WP_012966246.1">
    <property type="nucleotide sequence ID" value="NC_013849.1"/>
</dbReference>
<gene>
    <name evidence="2" type="ordered locus">Ferp_1764</name>
</gene>
<sequence length="331" mass="37985">MKAVIMAGGYATRLWPITKTKAKPLLPVGKRKIIDFIYEKLLPFDFEIFVSTNLRFAEDFREWAKDKKVEIVVEDTTREEEKLGAVKALSEITKDMNDDILVVAGDNIFSFTLESFVRKFEEERKPLIALYDVKDKELAKRYGVAVMDGERIVEFYEKPEKPLTTLVGIGIYALPEKVVKMLPEYVRDERKDNLGDFVSWLVSREEVLGHVFNDNWFDVGNPDSYIEAFKCYTESYIAEDVEIDETSKVIEPVVIEEGVEVKERSIIGPFAYIGKNCVIENSDISESVVFEDVVLRKVKLWRSIVDEKCEIRNLELSSSIIGGHAKIQRGE</sequence>
<reference evidence="3" key="1">
    <citation type="submission" date="2010-02" db="EMBL/GenBank/DDBJ databases">
        <title>Complete sequence of Ferroglobus placidus DSM 10642.</title>
        <authorList>
            <consortium name="US DOE Joint Genome Institute"/>
            <person name="Lucas S."/>
            <person name="Copeland A."/>
            <person name="Lapidus A."/>
            <person name="Cheng J.-F."/>
            <person name="Bruce D."/>
            <person name="Goodwin L."/>
            <person name="Pitluck S."/>
            <person name="Saunders E."/>
            <person name="Brettin T."/>
            <person name="Detter J.C."/>
            <person name="Han C."/>
            <person name="Tapia R."/>
            <person name="Larimer F."/>
            <person name="Land M."/>
            <person name="Hauser L."/>
            <person name="Kyrpides N."/>
            <person name="Ivanova N."/>
            <person name="Holmes D."/>
            <person name="Lovley D."/>
            <person name="Kyrpides N."/>
            <person name="Anderson I.J."/>
            <person name="Woyke T."/>
        </authorList>
    </citation>
    <scope>NUCLEOTIDE SEQUENCE [LARGE SCALE GENOMIC DNA]</scope>
    <source>
        <strain evidence="3">DSM 10642 / AEDII12DO</strain>
    </source>
</reference>
<dbReference type="STRING" id="589924.Ferp_1764"/>
<organism evidence="2 3">
    <name type="scientific">Ferroglobus placidus (strain DSM 10642 / AEDII12DO)</name>
    <dbReference type="NCBI Taxonomy" id="589924"/>
    <lineage>
        <taxon>Archaea</taxon>
        <taxon>Methanobacteriati</taxon>
        <taxon>Methanobacteriota</taxon>
        <taxon>Archaeoglobi</taxon>
        <taxon>Archaeoglobales</taxon>
        <taxon>Archaeoglobaceae</taxon>
        <taxon>Ferroglobus</taxon>
    </lineage>
</organism>
<dbReference type="eggNOG" id="arCOG00666">
    <property type="taxonomic scope" value="Archaea"/>
</dbReference>